<keyword evidence="4 5" id="KW-0472">Membrane</keyword>
<feature type="transmembrane region" description="Helical" evidence="5">
    <location>
        <begin position="337"/>
        <end position="356"/>
    </location>
</feature>
<feature type="domain" description="Major facilitator superfamily (MFS) profile" evidence="6">
    <location>
        <begin position="18"/>
        <end position="466"/>
    </location>
</feature>
<feature type="transmembrane region" description="Helical" evidence="5">
    <location>
        <begin position="53"/>
        <end position="72"/>
    </location>
</feature>
<feature type="transmembrane region" description="Helical" evidence="5">
    <location>
        <begin position="234"/>
        <end position="252"/>
    </location>
</feature>
<evidence type="ECO:0000256" key="3">
    <source>
        <dbReference type="ARBA" id="ARBA00022989"/>
    </source>
</evidence>
<feature type="transmembrane region" description="Helical" evidence="5">
    <location>
        <begin position="172"/>
        <end position="191"/>
    </location>
</feature>
<proteinExistence type="predicted"/>
<sequence length="479" mass="50034">MMSSISSSPLPFHRTRIVPAVVAVAFFMQMLDSTIIATSLPAMSKAFATDVVALNIGFTSYLLAMAVFIPPAGWLAERFGAREVFLAAIALFTLASVACGFSASLGQFTVARLFQGASAALMTPVGRQLVLRDAPKAELVRAIATITWPALIAPVIGPLIGAWITTHAGWEWNFFINLPLGIFGVVLVAFFVPRVPAEGARPFDVTGVLLTGGALALTLGGLELSSSSSGGTASLGLLVAGLFAGFFAVRHLRRAAHPLLDMTVLKIPTFAFATLSAGTAGRLAVNATPFLLPLLFQVGLGFNAVETGSLVFVYFLGNLLMKSVTTPALRLFGFRSLLVVNGMIAATTIGAFAFVDGETPRIVMWVLLIACGLSRSMQFTALTTIAFADVPPAQRSAATTISAMLQQLSQLLGIAVAAAVIRFASYLGGGGGDYNMLPDIRAAFLFIAAIGFVSALRFLALSSDAGAEVSGHRGRPVVG</sequence>
<geneLocation type="plasmid" evidence="7 8">
    <name>unnamedB</name>
</geneLocation>
<evidence type="ECO:0000256" key="4">
    <source>
        <dbReference type="ARBA" id="ARBA00023136"/>
    </source>
</evidence>
<evidence type="ECO:0000259" key="6">
    <source>
        <dbReference type="PROSITE" id="PS50850"/>
    </source>
</evidence>
<dbReference type="Gene3D" id="1.20.1720.10">
    <property type="entry name" value="Multidrug resistance protein D"/>
    <property type="match status" value="1"/>
</dbReference>
<dbReference type="PANTHER" id="PTHR23501:SF1">
    <property type="entry name" value="TRANSPORT PROTEIN HSRA-RELATED"/>
    <property type="match status" value="1"/>
</dbReference>
<dbReference type="InterPro" id="IPR036259">
    <property type="entry name" value="MFS_trans_sf"/>
</dbReference>
<evidence type="ECO:0000256" key="2">
    <source>
        <dbReference type="ARBA" id="ARBA00022692"/>
    </source>
</evidence>
<evidence type="ECO:0000313" key="8">
    <source>
        <dbReference type="Proteomes" id="UP001214094"/>
    </source>
</evidence>
<dbReference type="GeneID" id="29522964"/>
<keyword evidence="3 5" id="KW-1133">Transmembrane helix</keyword>
<feature type="transmembrane region" description="Helical" evidence="5">
    <location>
        <begin position="290"/>
        <end position="316"/>
    </location>
</feature>
<evidence type="ECO:0000313" key="7">
    <source>
        <dbReference type="EMBL" id="WFP95275.1"/>
    </source>
</evidence>
<keyword evidence="7" id="KW-0614">Plasmid</keyword>
<comment type="subcellular location">
    <subcellularLocation>
        <location evidence="1">Membrane</location>
        <topology evidence="1">Multi-pass membrane protein</topology>
    </subcellularLocation>
</comment>
<protein>
    <submittedName>
        <fullName evidence="7">MFS transporter</fullName>
    </submittedName>
</protein>
<keyword evidence="8" id="KW-1185">Reference proteome</keyword>
<reference evidence="7 8" key="1">
    <citation type="submission" date="2023-03" db="EMBL/GenBank/DDBJ databases">
        <title>Comparative genome and transcriptome analysis combination mining strategies for increasing vitamin B12 production of Ensifer adhaerens strain.</title>
        <authorList>
            <person name="Yongheng L."/>
        </authorList>
    </citation>
    <scope>NUCLEOTIDE SEQUENCE [LARGE SCALE GENOMIC DNA]</scope>
    <source>
        <strain evidence="7 8">Casida A-T305</strain>
        <plasmid evidence="7 8">unnamedB</plasmid>
    </source>
</reference>
<gene>
    <name evidence="7" type="ORF">P4B07_30015</name>
</gene>
<feature type="transmembrane region" description="Helical" evidence="5">
    <location>
        <begin position="264"/>
        <end position="284"/>
    </location>
</feature>
<feature type="transmembrane region" description="Helical" evidence="5">
    <location>
        <begin position="84"/>
        <end position="104"/>
    </location>
</feature>
<feature type="transmembrane region" description="Helical" evidence="5">
    <location>
        <begin position="408"/>
        <end position="428"/>
    </location>
</feature>
<evidence type="ECO:0000256" key="1">
    <source>
        <dbReference type="ARBA" id="ARBA00004141"/>
    </source>
</evidence>
<dbReference type="Pfam" id="PF07690">
    <property type="entry name" value="MFS_1"/>
    <property type="match status" value="1"/>
</dbReference>
<evidence type="ECO:0000256" key="5">
    <source>
        <dbReference type="SAM" id="Phobius"/>
    </source>
</evidence>
<dbReference type="Proteomes" id="UP001214094">
    <property type="component" value="Plasmid unnamedB"/>
</dbReference>
<dbReference type="PROSITE" id="PS50850">
    <property type="entry name" value="MFS"/>
    <property type="match status" value="1"/>
</dbReference>
<feature type="transmembrane region" description="Helical" evidence="5">
    <location>
        <begin position="440"/>
        <end position="460"/>
    </location>
</feature>
<feature type="transmembrane region" description="Helical" evidence="5">
    <location>
        <begin position="362"/>
        <end position="387"/>
    </location>
</feature>
<feature type="transmembrane region" description="Helical" evidence="5">
    <location>
        <begin position="203"/>
        <end position="222"/>
    </location>
</feature>
<dbReference type="InterPro" id="IPR011701">
    <property type="entry name" value="MFS"/>
</dbReference>
<organism evidence="7 8">
    <name type="scientific">Ensifer adhaerens</name>
    <name type="common">Sinorhizobium morelense</name>
    <dbReference type="NCBI Taxonomy" id="106592"/>
    <lineage>
        <taxon>Bacteria</taxon>
        <taxon>Pseudomonadati</taxon>
        <taxon>Pseudomonadota</taxon>
        <taxon>Alphaproteobacteria</taxon>
        <taxon>Hyphomicrobiales</taxon>
        <taxon>Rhizobiaceae</taxon>
        <taxon>Sinorhizobium/Ensifer group</taxon>
        <taxon>Ensifer</taxon>
    </lineage>
</organism>
<dbReference type="Gene3D" id="1.20.1250.20">
    <property type="entry name" value="MFS general substrate transporter like domains"/>
    <property type="match status" value="1"/>
</dbReference>
<dbReference type="EMBL" id="CP121310">
    <property type="protein sequence ID" value="WFP95275.1"/>
    <property type="molecule type" value="Genomic_DNA"/>
</dbReference>
<accession>A0ABY8HV03</accession>
<dbReference type="PANTHER" id="PTHR23501">
    <property type="entry name" value="MAJOR FACILITATOR SUPERFAMILY"/>
    <property type="match status" value="1"/>
</dbReference>
<dbReference type="RefSeq" id="WP_034791677.1">
    <property type="nucleotide sequence ID" value="NZ_CP015882.1"/>
</dbReference>
<dbReference type="SUPFAM" id="SSF103473">
    <property type="entry name" value="MFS general substrate transporter"/>
    <property type="match status" value="1"/>
</dbReference>
<keyword evidence="2 5" id="KW-0812">Transmembrane</keyword>
<dbReference type="InterPro" id="IPR020846">
    <property type="entry name" value="MFS_dom"/>
</dbReference>
<name>A0ABY8HV03_ENSAD</name>
<feature type="transmembrane region" description="Helical" evidence="5">
    <location>
        <begin position="142"/>
        <end position="166"/>
    </location>
</feature>